<evidence type="ECO:0000256" key="4">
    <source>
        <dbReference type="ARBA" id="ARBA00022490"/>
    </source>
</evidence>
<keyword evidence="3 10" id="KW-0004">4Fe-4S</keyword>
<feature type="binding site" evidence="10">
    <location>
        <position position="39"/>
    </location>
    <ligand>
        <name>iminosuccinate</name>
        <dbReference type="ChEBI" id="CHEBI:77875"/>
    </ligand>
</feature>
<feature type="binding site" evidence="10">
    <location>
        <begin position="135"/>
        <end position="137"/>
    </location>
    <ligand>
        <name>iminosuccinate</name>
        <dbReference type="ChEBI" id="CHEBI:77875"/>
    </ligand>
</feature>
<evidence type="ECO:0000256" key="3">
    <source>
        <dbReference type="ARBA" id="ARBA00022485"/>
    </source>
</evidence>
<keyword evidence="9 10" id="KW-0411">Iron-sulfur</keyword>
<dbReference type="InterPro" id="IPR023515">
    <property type="entry name" value="Quinolinate_synth_A_type3"/>
</dbReference>
<evidence type="ECO:0000256" key="6">
    <source>
        <dbReference type="ARBA" id="ARBA00022679"/>
    </source>
</evidence>
<keyword evidence="7 10" id="KW-0479">Metal-binding</keyword>
<feature type="binding site" evidence="10">
    <location>
        <position position="317"/>
    </location>
    <ligand>
        <name>[4Fe-4S] cluster</name>
        <dbReference type="ChEBI" id="CHEBI:49883"/>
    </ligand>
</feature>
<dbReference type="AlphaFoldDB" id="A0A0H4IY28"/>
<evidence type="ECO:0000256" key="5">
    <source>
        <dbReference type="ARBA" id="ARBA00022642"/>
    </source>
</evidence>
<evidence type="ECO:0000256" key="7">
    <source>
        <dbReference type="ARBA" id="ARBA00022723"/>
    </source>
</evidence>
<evidence type="ECO:0000256" key="8">
    <source>
        <dbReference type="ARBA" id="ARBA00023004"/>
    </source>
</evidence>
<keyword evidence="5 10" id="KW-0662">Pyridine nucleotide biosynthesis</keyword>
<dbReference type="GO" id="GO:0051539">
    <property type="term" value="F:4 iron, 4 sulfur cluster binding"/>
    <property type="evidence" value="ECO:0007669"/>
    <property type="project" value="UniProtKB-KW"/>
</dbReference>
<comment type="similarity">
    <text evidence="10">Belongs to the quinolinate synthase family. Type 3 subfamily.</text>
</comment>
<dbReference type="Proteomes" id="UP000066549">
    <property type="component" value="Chromosome"/>
</dbReference>
<comment type="function">
    <text evidence="10">Catalyzes the condensation of iminoaspartate with dihydroxyacetone phosphate to form quinolinate.</text>
</comment>
<evidence type="ECO:0000256" key="10">
    <source>
        <dbReference type="HAMAP-Rule" id="MF_00569"/>
    </source>
</evidence>
<dbReference type="PANTHER" id="PTHR30573">
    <property type="entry name" value="QUINOLINATE SYNTHETASE A"/>
    <property type="match status" value="1"/>
</dbReference>
<evidence type="ECO:0000256" key="9">
    <source>
        <dbReference type="ARBA" id="ARBA00023014"/>
    </source>
</evidence>
<dbReference type="EMBL" id="CP011002">
    <property type="protein sequence ID" value="AKO65886.1"/>
    <property type="molecule type" value="Genomic_DNA"/>
</dbReference>
<keyword evidence="8 10" id="KW-0408">Iron</keyword>
<dbReference type="GO" id="GO:0034628">
    <property type="term" value="P:'de novo' NAD+ biosynthetic process from L-aspartate"/>
    <property type="evidence" value="ECO:0007669"/>
    <property type="project" value="TreeGrafter"/>
</dbReference>
<keyword evidence="12" id="KW-1185">Reference proteome</keyword>
<evidence type="ECO:0000256" key="2">
    <source>
        <dbReference type="ARBA" id="ARBA00012669"/>
    </source>
</evidence>
<dbReference type="InterPro" id="IPR036094">
    <property type="entry name" value="NadA_sf"/>
</dbReference>
<dbReference type="PANTHER" id="PTHR30573:SF0">
    <property type="entry name" value="QUINOLINATE SYNTHASE, CHLOROPLASTIC"/>
    <property type="match status" value="1"/>
</dbReference>
<dbReference type="OrthoDB" id="9801204at2"/>
<accession>A0A0H4IY28</accession>
<feature type="binding site" evidence="10">
    <location>
        <begin position="251"/>
        <end position="253"/>
    </location>
    <ligand>
        <name>iminosuccinate</name>
        <dbReference type="ChEBI" id="CHEBI:77875"/>
    </ligand>
</feature>
<feature type="binding site" evidence="10">
    <location>
        <position position="156"/>
    </location>
    <ligand>
        <name>iminosuccinate</name>
        <dbReference type="ChEBI" id="CHEBI:77875"/>
    </ligand>
</feature>
<dbReference type="Pfam" id="PF02445">
    <property type="entry name" value="NadA"/>
    <property type="match status" value="1"/>
</dbReference>
<keyword evidence="4 10" id="KW-0963">Cytoplasm</keyword>
<name>A0A0H4IY28_9PROT</name>
<dbReference type="GO" id="GO:0005829">
    <property type="term" value="C:cytosol"/>
    <property type="evidence" value="ECO:0007669"/>
    <property type="project" value="TreeGrafter"/>
</dbReference>
<evidence type="ECO:0000256" key="1">
    <source>
        <dbReference type="ARBA" id="ARBA00005065"/>
    </source>
</evidence>
<dbReference type="NCBIfam" id="NF006883">
    <property type="entry name" value="PRK09375.2-4"/>
    <property type="match status" value="1"/>
</dbReference>
<organism evidence="11 12">
    <name type="scientific">Methylophilales bacterium MBRS-H7</name>
    <dbReference type="NCBI Taxonomy" id="1623450"/>
    <lineage>
        <taxon>Bacteria</taxon>
        <taxon>Pseudomonadati</taxon>
        <taxon>Pseudomonadota</taxon>
        <taxon>Betaproteobacteria</taxon>
        <taxon>Nitrosomonadales</taxon>
        <taxon>OM43 clade</taxon>
    </lineage>
</organism>
<feature type="binding site" evidence="10">
    <location>
        <position position="225"/>
    </location>
    <ligand>
        <name>[4Fe-4S] cluster</name>
        <dbReference type="ChEBI" id="CHEBI:49883"/>
    </ligand>
</feature>
<comment type="catalytic activity">
    <reaction evidence="10">
        <text>iminosuccinate + dihydroxyacetone phosphate = quinolinate + phosphate + 2 H2O + H(+)</text>
        <dbReference type="Rhea" id="RHEA:25888"/>
        <dbReference type="ChEBI" id="CHEBI:15377"/>
        <dbReference type="ChEBI" id="CHEBI:15378"/>
        <dbReference type="ChEBI" id="CHEBI:29959"/>
        <dbReference type="ChEBI" id="CHEBI:43474"/>
        <dbReference type="ChEBI" id="CHEBI:57642"/>
        <dbReference type="ChEBI" id="CHEBI:77875"/>
        <dbReference type="EC" id="2.5.1.72"/>
    </reaction>
</comment>
<dbReference type="InterPro" id="IPR003473">
    <property type="entry name" value="NadA"/>
</dbReference>
<proteinExistence type="inferred from homology"/>
<dbReference type="UniPathway" id="UPA00253">
    <property type="reaction ID" value="UER00327"/>
</dbReference>
<comment type="cofactor">
    <cofactor evidence="10">
        <name>[4Fe-4S] cluster</name>
        <dbReference type="ChEBI" id="CHEBI:49883"/>
    </cofactor>
    <text evidence="10">Binds 1 [4Fe-4S] cluster per subunit.</text>
</comment>
<feature type="binding site" evidence="10">
    <location>
        <position position="56"/>
    </location>
    <ligand>
        <name>iminosuccinate</name>
        <dbReference type="ChEBI" id="CHEBI:77875"/>
    </ligand>
</feature>
<gene>
    <name evidence="10" type="primary">nadA</name>
    <name evidence="11" type="ORF">VI33_03995</name>
</gene>
<keyword evidence="6 10" id="KW-0808">Transferase</keyword>
<comment type="subcellular location">
    <subcellularLocation>
        <location evidence="10">Cytoplasm</location>
    </subcellularLocation>
</comment>
<dbReference type="HAMAP" id="MF_00569">
    <property type="entry name" value="NadA_type3"/>
    <property type="match status" value="1"/>
</dbReference>
<sequence>MNETVIQFEKFHQLQENDCQQKIIDAKSKLKDKLVILGHHYQNESVYRHADFTGDSLKLAQYTQNLEAQYIIFLGVHFMAEVSNILSRNDQVTILPDLSAGCQMADMADLQKVQRTYRELNKVLNFDEVITPITYINSAADLKAFCGEHDGIVCTSTNAPKVLEWAFQQKEKVLFFPDQHLGRWTGFKMGIDLDDMVVWDPDLPLGGLTKEQIHRAKILLWKGHCAVHQMFREDHIKKFREENPDGIVISHPESPFEVCVNSDMVGSTEFILNTIKNAEAGTKWLVGTELNLVNRLANEMIKEDKVVKFMSHIVCECTTMARIDPQHLSWVLDNLLEGKVVNEIVVPPSIAQSAKVALDRMMAIV</sequence>
<evidence type="ECO:0000313" key="11">
    <source>
        <dbReference type="EMBL" id="AKO65886.1"/>
    </source>
</evidence>
<dbReference type="GO" id="GO:0046872">
    <property type="term" value="F:metal ion binding"/>
    <property type="evidence" value="ECO:0007669"/>
    <property type="project" value="UniProtKB-KW"/>
</dbReference>
<dbReference type="GO" id="GO:0008987">
    <property type="term" value="F:quinolinate synthetase A activity"/>
    <property type="evidence" value="ECO:0007669"/>
    <property type="project" value="UniProtKB-UniRule"/>
</dbReference>
<dbReference type="SUPFAM" id="SSF142754">
    <property type="entry name" value="NadA-like"/>
    <property type="match status" value="1"/>
</dbReference>
<dbReference type="Gene3D" id="3.40.50.10800">
    <property type="entry name" value="NadA-like"/>
    <property type="match status" value="3"/>
</dbReference>
<comment type="pathway">
    <text evidence="1 10">Cofactor biosynthesis; NAD(+) biosynthesis; quinolinate from iminoaspartate: step 1/1.</text>
</comment>
<dbReference type="NCBIfam" id="TIGR00550">
    <property type="entry name" value="nadA"/>
    <property type="match status" value="1"/>
</dbReference>
<dbReference type="PATRIC" id="fig|1623450.3.peg.791"/>
<protein>
    <recommendedName>
        <fullName evidence="2 10">Quinolinate synthase</fullName>
        <ecNumber evidence="2 10">2.5.1.72</ecNumber>
    </recommendedName>
</protein>
<evidence type="ECO:0000313" key="12">
    <source>
        <dbReference type="Proteomes" id="UP000066549"/>
    </source>
</evidence>
<dbReference type="EC" id="2.5.1.72" evidence="2 10"/>
<reference evidence="11 12" key="1">
    <citation type="submission" date="2015-03" db="EMBL/GenBank/DDBJ databases">
        <title>Comparative analysis of the OM43 clade including a novel species from Red Sea uncovers genomic and metabolic diversity among marine methylotrophs.</title>
        <authorList>
            <person name="Jimenez-Infante F."/>
            <person name="Ngugi D.K."/>
            <person name="Vinu M."/>
            <person name="Alam I."/>
            <person name="Kamau A."/>
            <person name="Blom J."/>
            <person name="Bajic V.B."/>
            <person name="Stingl U."/>
        </authorList>
    </citation>
    <scope>NUCLEOTIDE SEQUENCE [LARGE SCALE GENOMIC DNA]</scope>
    <source>
        <strain evidence="11 12">MBRSH7</strain>
    </source>
</reference>
<feature type="binding site" evidence="10">
    <location>
        <position position="102"/>
    </location>
    <ligand>
        <name>[4Fe-4S] cluster</name>
        <dbReference type="ChEBI" id="CHEBI:49883"/>
    </ligand>
</feature>
<feature type="binding site" evidence="10">
    <location>
        <position position="268"/>
    </location>
    <ligand>
        <name>iminosuccinate</name>
        <dbReference type="ChEBI" id="CHEBI:77875"/>
    </ligand>
</feature>